<dbReference type="RefSeq" id="WP_275473541.1">
    <property type="nucleotide sequence ID" value="NZ_CP162940.1"/>
</dbReference>
<proteinExistence type="predicted"/>
<dbReference type="NCBIfam" id="NF047422">
    <property type="entry name" value="YfmF_fam"/>
    <property type="match status" value="1"/>
</dbReference>
<evidence type="ECO:0000313" key="3">
    <source>
        <dbReference type="Proteomes" id="UP001579974"/>
    </source>
</evidence>
<evidence type="ECO:0000313" key="2">
    <source>
        <dbReference type="EMBL" id="MFB5190412.1"/>
    </source>
</evidence>
<dbReference type="Proteomes" id="UP001579974">
    <property type="component" value="Unassembled WGS sequence"/>
</dbReference>
<reference evidence="2 3" key="1">
    <citation type="journal article" date="2024" name="Int. J. Mol. Sci.">
        <title>Exploration of Alicyclobacillus spp. Genome in Search of Antibiotic Resistance.</title>
        <authorList>
            <person name="Bucka-Kolendo J."/>
            <person name="Kiousi D.E."/>
            <person name="Dekowska A."/>
            <person name="Mikolajczuk-Szczyrba A."/>
            <person name="Karadedos D.M."/>
            <person name="Michael P."/>
            <person name="Galanis A."/>
            <person name="Sokolowska B."/>
        </authorList>
    </citation>
    <scope>NUCLEOTIDE SEQUENCE [LARGE SCALE GENOMIC DNA]</scope>
    <source>
        <strain evidence="2 3">KKP 3000</strain>
    </source>
</reference>
<accession>A0ABV5AFI3</accession>
<dbReference type="InterPro" id="IPR011249">
    <property type="entry name" value="Metalloenz_LuxS/M16"/>
</dbReference>
<dbReference type="SUPFAM" id="SSF63411">
    <property type="entry name" value="LuxS/MPP-like metallohydrolase"/>
    <property type="match status" value="2"/>
</dbReference>
<dbReference type="PANTHER" id="PTHR11851">
    <property type="entry name" value="METALLOPROTEASE"/>
    <property type="match status" value="1"/>
</dbReference>
<dbReference type="Pfam" id="PF05193">
    <property type="entry name" value="Peptidase_M16_C"/>
    <property type="match status" value="1"/>
</dbReference>
<keyword evidence="3" id="KW-1185">Reference proteome</keyword>
<dbReference type="EMBL" id="JBDXSU010000005">
    <property type="protein sequence ID" value="MFB5190412.1"/>
    <property type="molecule type" value="Genomic_DNA"/>
</dbReference>
<dbReference type="InterPro" id="IPR007863">
    <property type="entry name" value="Peptidase_M16_C"/>
</dbReference>
<name>A0ABV5AFI3_9BACL</name>
<dbReference type="Gene3D" id="3.30.830.10">
    <property type="entry name" value="Metalloenzyme, LuxS/M16 peptidase-like"/>
    <property type="match status" value="2"/>
</dbReference>
<protein>
    <submittedName>
        <fullName evidence="2">Pitrilysin family protein</fullName>
    </submittedName>
</protein>
<organism evidence="2 3">
    <name type="scientific">Alicyclobacillus fastidiosus</name>
    <dbReference type="NCBI Taxonomy" id="392011"/>
    <lineage>
        <taxon>Bacteria</taxon>
        <taxon>Bacillati</taxon>
        <taxon>Bacillota</taxon>
        <taxon>Bacilli</taxon>
        <taxon>Bacillales</taxon>
        <taxon>Alicyclobacillaceae</taxon>
        <taxon>Alicyclobacillus</taxon>
    </lineage>
</organism>
<evidence type="ECO:0000259" key="1">
    <source>
        <dbReference type="Pfam" id="PF05193"/>
    </source>
</evidence>
<comment type="caution">
    <text evidence="2">The sequence shown here is derived from an EMBL/GenBank/DDBJ whole genome shotgun (WGS) entry which is preliminary data.</text>
</comment>
<dbReference type="PANTHER" id="PTHR11851:SF186">
    <property type="entry name" value="INACTIVE METALLOPROTEASE YMFF-RELATED"/>
    <property type="match status" value="1"/>
</dbReference>
<feature type="domain" description="Peptidase M16 C-terminal" evidence="1">
    <location>
        <begin position="182"/>
        <end position="355"/>
    </location>
</feature>
<sequence>MTKFTTKRVGRVYVHFLPHTRFRTKDLTIRLHIPLKRENVTQMALLPYMWMNGTTSKPTTREIMMAADDLYGTVVRSSLGKRGEYHIMEVGANIPDVSALTEEPVVEKALALVCEILLNHGPNTAAFSEESVRQEVDLHRRRIEAARDDKMGYALQSCLAEVASGTASALPRLGYLEDLKSMNSKVLYEAYQSLFHSAEIHAYLVGPYADADALSERIVERLSPVLAGETAAKMRVEPLPTGQRQSFRNVTEHQDVAQAQLDLGYRTGVNFSSESYPSMLMMNGILGGFAHSKLFLNVREKHSLAYSVWSHFDAMTGSLAVMTGIEPKQYQKALDIIEEQVQAIQRGAITDDEMDFTFRGLQNQYTVLLDQPSSLTSWHYNGVLCGEHRDIEQLLQQLSCVTKDEVVAAASQLEPSTIYFLTGEEDAK</sequence>
<gene>
    <name evidence="2" type="ORF">KKP3000_003858</name>
</gene>
<dbReference type="InterPro" id="IPR050361">
    <property type="entry name" value="MPP/UQCRC_Complex"/>
</dbReference>